<accession>Q5NX96</accession>
<evidence type="ECO:0000313" key="1">
    <source>
        <dbReference type="EMBL" id="CAI10318.1"/>
    </source>
</evidence>
<keyword evidence="1" id="KW-0614">Plasmid</keyword>
<protein>
    <submittedName>
        <fullName evidence="1">Uncharacterized protein</fullName>
    </submittedName>
</protein>
<reference evidence="1 2" key="1">
    <citation type="journal article" date="2005" name="Arch. Microbiol.">
        <title>The genome sequence of an anaerobic aromatic-degrading denitrifying bacterium, strain EbN1.</title>
        <authorList>
            <person name="Rabus R."/>
            <person name="Kube M."/>
            <person name="Heider J."/>
            <person name="Beck A."/>
            <person name="Heitmann K."/>
            <person name="Widdel F."/>
            <person name="Reinhardt R."/>
        </authorList>
    </citation>
    <scope>NUCLEOTIDE SEQUENCE [LARGE SCALE GENOMIC DNA]</scope>
    <source>
        <strain evidence="1 2">EbN1</strain>
        <plasmid evidence="2">Plasmid pAzo1</plasmid>
    </source>
</reference>
<organism evidence="1 2">
    <name type="scientific">Aromatoleum aromaticum (strain DSM 19018 / LMG 30748 / EbN1)</name>
    <name type="common">Azoarcus sp. (strain EbN1)</name>
    <dbReference type="NCBI Taxonomy" id="76114"/>
    <lineage>
        <taxon>Bacteria</taxon>
        <taxon>Pseudomonadati</taxon>
        <taxon>Pseudomonadota</taxon>
        <taxon>Betaproteobacteria</taxon>
        <taxon>Rhodocyclales</taxon>
        <taxon>Rhodocyclaceae</taxon>
        <taxon>Aromatoleum</taxon>
    </lineage>
</organism>
<dbReference type="Proteomes" id="UP000006552">
    <property type="component" value="Plasmid 1"/>
</dbReference>
<keyword evidence="2" id="KW-1185">Reference proteome</keyword>
<name>Q5NX96_AROAE</name>
<dbReference type="AlphaFoldDB" id="Q5NX96"/>
<proteinExistence type="predicted"/>
<dbReference type="HOGENOM" id="CLU_2784866_0_0_4"/>
<evidence type="ECO:0000313" key="2">
    <source>
        <dbReference type="Proteomes" id="UP000006552"/>
    </source>
</evidence>
<dbReference type="KEGG" id="eba:p1D6"/>
<geneLocation type="plasmid" evidence="2">
    <name>pAzo1</name>
</geneLocation>
<dbReference type="EMBL" id="CR555307">
    <property type="protein sequence ID" value="CAI10318.1"/>
    <property type="molecule type" value="Genomic_DNA"/>
</dbReference>
<gene>
    <name evidence="1" type="ORF">p1D6</name>
</gene>
<sequence>MIGGFHISRERTPNITVSQSRFFASCYLTRRCLRLTFAEVMEEKLCGNIRCWSAKERSLSRLLGPMRD</sequence>